<dbReference type="InterPro" id="IPR011990">
    <property type="entry name" value="TPR-like_helical_dom_sf"/>
</dbReference>
<organism evidence="4">
    <name type="scientific">Salvia splendens</name>
    <name type="common">Scarlet sage</name>
    <dbReference type="NCBI Taxonomy" id="180675"/>
    <lineage>
        <taxon>Eukaryota</taxon>
        <taxon>Viridiplantae</taxon>
        <taxon>Streptophyta</taxon>
        <taxon>Embryophyta</taxon>
        <taxon>Tracheophyta</taxon>
        <taxon>Spermatophyta</taxon>
        <taxon>Magnoliopsida</taxon>
        <taxon>eudicotyledons</taxon>
        <taxon>Gunneridae</taxon>
        <taxon>Pentapetalae</taxon>
        <taxon>asterids</taxon>
        <taxon>lamiids</taxon>
        <taxon>Lamiales</taxon>
        <taxon>Lamiaceae</taxon>
        <taxon>Nepetoideae</taxon>
        <taxon>Mentheae</taxon>
        <taxon>Salviinae</taxon>
        <taxon>Salvia</taxon>
        <taxon>Salvia subgen. Calosphace</taxon>
        <taxon>core Calosphace</taxon>
    </lineage>
</organism>
<dbReference type="Pfam" id="PF14938">
    <property type="entry name" value="SNAP"/>
    <property type="match status" value="1"/>
</dbReference>
<comment type="similarity">
    <text evidence="1">Belongs to the SNAP family.</text>
</comment>
<gene>
    <name evidence="4" type="ORF">SASPL_154454</name>
</gene>
<reference evidence="4" key="2">
    <citation type="submission" date="2020-08" db="EMBL/GenBank/DDBJ databases">
        <title>Plant Genome Project.</title>
        <authorList>
            <person name="Zhang R.-G."/>
        </authorList>
    </citation>
    <scope>NUCLEOTIDE SEQUENCE</scope>
    <source>
        <strain evidence="4">Huo1</strain>
        <tissue evidence="4">Leaf</tissue>
    </source>
</reference>
<dbReference type="PANTHER" id="PTHR13768:SF8">
    <property type="entry name" value="ALPHA-SOLUBLE NSF ATTACHMENT PROTEIN"/>
    <property type="match status" value="1"/>
</dbReference>
<dbReference type="GO" id="GO:0005774">
    <property type="term" value="C:vacuolar membrane"/>
    <property type="evidence" value="ECO:0007669"/>
    <property type="project" value="TreeGrafter"/>
</dbReference>
<dbReference type="EMBL" id="PNBA02000022">
    <property type="protein sequence ID" value="KAG6385618.1"/>
    <property type="molecule type" value="Genomic_DNA"/>
</dbReference>
<keyword evidence="5" id="KW-1185">Reference proteome</keyword>
<keyword evidence="3" id="KW-0653">Protein transport</keyword>
<dbReference type="InterPro" id="IPR000744">
    <property type="entry name" value="NSF_attach"/>
</dbReference>
<dbReference type="GO" id="GO:0035494">
    <property type="term" value="P:SNARE complex disassembly"/>
    <property type="evidence" value="ECO:0007669"/>
    <property type="project" value="TreeGrafter"/>
</dbReference>
<dbReference type="Proteomes" id="UP000298416">
    <property type="component" value="Unassembled WGS sequence"/>
</dbReference>
<comment type="caution">
    <text evidence="4">The sequence shown here is derived from an EMBL/GenBank/DDBJ whole genome shotgun (WGS) entry which is preliminary data.</text>
</comment>
<evidence type="ECO:0000256" key="3">
    <source>
        <dbReference type="ARBA" id="ARBA00022927"/>
    </source>
</evidence>
<dbReference type="PANTHER" id="PTHR13768">
    <property type="entry name" value="SOLUBLE NSF ATTACHMENT PROTEIN SNAP"/>
    <property type="match status" value="1"/>
</dbReference>
<proteinExistence type="inferred from homology"/>
<evidence type="ECO:0000313" key="5">
    <source>
        <dbReference type="Proteomes" id="UP000298416"/>
    </source>
</evidence>
<evidence type="ECO:0000313" key="4">
    <source>
        <dbReference type="EMBL" id="KAG6385618.1"/>
    </source>
</evidence>
<dbReference type="GO" id="GO:0006886">
    <property type="term" value="P:intracellular protein transport"/>
    <property type="evidence" value="ECO:0007669"/>
    <property type="project" value="InterPro"/>
</dbReference>
<reference evidence="4" key="1">
    <citation type="submission" date="2018-01" db="EMBL/GenBank/DDBJ databases">
        <authorList>
            <person name="Mao J.F."/>
        </authorList>
    </citation>
    <scope>NUCLEOTIDE SEQUENCE</scope>
    <source>
        <strain evidence="4">Huo1</strain>
        <tissue evidence="4">Leaf</tissue>
    </source>
</reference>
<dbReference type="GO" id="GO:0031201">
    <property type="term" value="C:SNARE complex"/>
    <property type="evidence" value="ECO:0007669"/>
    <property type="project" value="TreeGrafter"/>
</dbReference>
<dbReference type="SUPFAM" id="SSF48452">
    <property type="entry name" value="TPR-like"/>
    <property type="match status" value="1"/>
</dbReference>
<dbReference type="GO" id="GO:0019905">
    <property type="term" value="F:syntaxin binding"/>
    <property type="evidence" value="ECO:0007669"/>
    <property type="project" value="TreeGrafter"/>
</dbReference>
<protein>
    <submittedName>
        <fullName evidence="4">Uncharacterized protein</fullName>
    </submittedName>
</protein>
<accession>A0A8X8YZB6</accession>
<dbReference type="GO" id="GO:0005483">
    <property type="term" value="F:soluble NSF attachment protein activity"/>
    <property type="evidence" value="ECO:0007669"/>
    <property type="project" value="TreeGrafter"/>
</dbReference>
<evidence type="ECO:0000256" key="2">
    <source>
        <dbReference type="ARBA" id="ARBA00022448"/>
    </source>
</evidence>
<sequence length="66" mass="7518">MLMQLIATKSAIHKVCLAELYEHEQNLELAIVYFEKAVDLFQSEEVSTSANQCKQKVAQYAAQLEQ</sequence>
<keyword evidence="2" id="KW-0813">Transport</keyword>
<dbReference type="Gene3D" id="1.25.40.10">
    <property type="entry name" value="Tetratricopeptide repeat domain"/>
    <property type="match status" value="1"/>
</dbReference>
<dbReference type="AlphaFoldDB" id="A0A8X8YZB6"/>
<evidence type="ECO:0000256" key="1">
    <source>
        <dbReference type="ARBA" id="ARBA00010050"/>
    </source>
</evidence>
<name>A0A8X8YZB6_SALSN</name>